<reference evidence="2 3" key="2">
    <citation type="journal article" date="2011" name="PLoS Genet.">
        <title>Caenorhabditis briggsae recombinant inbred line genotypes reveal inter-strain incompatibility and the evolution of recombination.</title>
        <authorList>
            <person name="Ross J.A."/>
            <person name="Koboldt D.C."/>
            <person name="Staisch J.E."/>
            <person name="Chamberlin H.M."/>
            <person name="Gupta B.P."/>
            <person name="Miller R.D."/>
            <person name="Baird S.E."/>
            <person name="Haag E.S."/>
        </authorList>
    </citation>
    <scope>NUCLEOTIDE SEQUENCE [LARGE SCALE GENOMIC DNA]</scope>
    <source>
        <strain evidence="2 3">AF16</strain>
    </source>
</reference>
<dbReference type="AlphaFoldDB" id="B6ILN8"/>
<keyword evidence="3" id="KW-1185">Reference proteome</keyword>
<protein>
    <submittedName>
        <fullName evidence="2">Protein CBG26505</fullName>
    </submittedName>
</protein>
<dbReference type="EMBL" id="HE601035">
    <property type="protein sequence ID" value="CAS00818.1"/>
    <property type="molecule type" value="Genomic_DNA"/>
</dbReference>
<evidence type="ECO:0000313" key="2">
    <source>
        <dbReference type="EMBL" id="CAS00818.1"/>
    </source>
</evidence>
<accession>B6ILN8</accession>
<proteinExistence type="predicted"/>
<gene>
    <name evidence="2 4" type="ORF">CBG26505</name>
    <name evidence="2" type="ORF">CBG_26505</name>
</gene>
<dbReference type="WormBase" id="CBG26505">
    <property type="protein sequence ID" value="CBP25947"/>
    <property type="gene ID" value="WBGene00087919"/>
</dbReference>
<evidence type="ECO:0000256" key="1">
    <source>
        <dbReference type="SAM" id="MobiDB-lite"/>
    </source>
</evidence>
<feature type="compositionally biased region" description="Basic and acidic residues" evidence="1">
    <location>
        <begin position="142"/>
        <end position="152"/>
    </location>
</feature>
<feature type="compositionally biased region" description="Basic and acidic residues" evidence="1">
    <location>
        <begin position="161"/>
        <end position="172"/>
    </location>
</feature>
<organism evidence="2 3">
    <name type="scientific">Caenorhabditis briggsae</name>
    <dbReference type="NCBI Taxonomy" id="6238"/>
    <lineage>
        <taxon>Eukaryota</taxon>
        <taxon>Metazoa</taxon>
        <taxon>Ecdysozoa</taxon>
        <taxon>Nematoda</taxon>
        <taxon>Chromadorea</taxon>
        <taxon>Rhabditida</taxon>
        <taxon>Rhabditina</taxon>
        <taxon>Rhabditomorpha</taxon>
        <taxon>Rhabditoidea</taxon>
        <taxon>Rhabditidae</taxon>
        <taxon>Peloderinae</taxon>
        <taxon>Caenorhabditis</taxon>
    </lineage>
</organism>
<dbReference type="HOGENOM" id="CLU_1442289_0_0_1"/>
<dbReference type="CTD" id="68917983"/>
<dbReference type="GeneID" id="68917983"/>
<sequence>MSSSPSFSYTVEDIYRKFSQPMLDEQSTVIKEYDYDIPEDMEVSEFVNKMMDEREAMMKPIDEAWRKREGIPKCDDDEQIGDGFPKWLFLINKREIEIKDNCQEIREIVYGTNEQAMFDMVPVMERRRRISMRLEKFNKIQAEKENVPETSEKQNSGNRNLKTEKIENPGEKRVRKPKECMCGCQDSH</sequence>
<evidence type="ECO:0000313" key="4">
    <source>
        <dbReference type="WormBase" id="CBG26505"/>
    </source>
</evidence>
<dbReference type="Proteomes" id="UP000008549">
    <property type="component" value="Unassembled WGS sequence"/>
</dbReference>
<dbReference type="RefSeq" id="XP_045100376.1">
    <property type="nucleotide sequence ID" value="XM_045236258.1"/>
</dbReference>
<feature type="region of interest" description="Disordered" evidence="1">
    <location>
        <begin position="142"/>
        <end position="188"/>
    </location>
</feature>
<dbReference type="KEGG" id="cbr:CBG_26505"/>
<reference evidence="2 3" key="1">
    <citation type="journal article" date="2003" name="PLoS Biol.">
        <title>The genome sequence of Caenorhabditis briggsae: a platform for comparative genomics.</title>
        <authorList>
            <person name="Stein L.D."/>
            <person name="Bao Z."/>
            <person name="Blasiar D."/>
            <person name="Blumenthal T."/>
            <person name="Brent M.R."/>
            <person name="Chen N."/>
            <person name="Chinwalla A."/>
            <person name="Clarke L."/>
            <person name="Clee C."/>
            <person name="Coghlan A."/>
            <person name="Coulson A."/>
            <person name="D'Eustachio P."/>
            <person name="Fitch D.H."/>
            <person name="Fulton L.A."/>
            <person name="Fulton R.E."/>
            <person name="Griffiths-Jones S."/>
            <person name="Harris T.W."/>
            <person name="Hillier L.W."/>
            <person name="Kamath R."/>
            <person name="Kuwabara P.E."/>
            <person name="Mardis E.R."/>
            <person name="Marra M.A."/>
            <person name="Miner T.L."/>
            <person name="Minx P."/>
            <person name="Mullikin J.C."/>
            <person name="Plumb R.W."/>
            <person name="Rogers J."/>
            <person name="Schein J.E."/>
            <person name="Sohrmann M."/>
            <person name="Spieth J."/>
            <person name="Stajich J.E."/>
            <person name="Wei C."/>
            <person name="Willey D."/>
            <person name="Wilson R.K."/>
            <person name="Durbin R."/>
            <person name="Waterston R.H."/>
        </authorList>
    </citation>
    <scope>NUCLEOTIDE SEQUENCE [LARGE SCALE GENOMIC DNA]</scope>
    <source>
        <strain evidence="2 3">AF16</strain>
    </source>
</reference>
<evidence type="ECO:0000313" key="3">
    <source>
        <dbReference type="Proteomes" id="UP000008549"/>
    </source>
</evidence>
<name>B6ILN8_CAEBR</name>
<dbReference type="InParanoid" id="B6ILN8"/>